<dbReference type="SMART" id="SM00534">
    <property type="entry name" value="MUTSac"/>
    <property type="match status" value="1"/>
</dbReference>
<feature type="domain" description="DNA mismatch repair proteins mutS family" evidence="5">
    <location>
        <begin position="800"/>
        <end position="816"/>
    </location>
</feature>
<dbReference type="CDD" id="cd03243">
    <property type="entry name" value="ABC_MutS_homologs"/>
    <property type="match status" value="1"/>
</dbReference>
<dbReference type="PANTHER" id="PTHR11361">
    <property type="entry name" value="DNA MISMATCH REPAIR PROTEIN MUTS FAMILY MEMBER"/>
    <property type="match status" value="1"/>
</dbReference>
<dbReference type="EMBL" id="JXTI01000077">
    <property type="protein sequence ID" value="KWX13245.1"/>
    <property type="molecule type" value="Genomic_DNA"/>
</dbReference>
<dbReference type="PROSITE" id="PS00486">
    <property type="entry name" value="DNA_MISMATCH_REPAIR_2"/>
    <property type="match status" value="1"/>
</dbReference>
<dbReference type="OrthoDB" id="295033at2759"/>
<dbReference type="GO" id="GO:0006298">
    <property type="term" value="P:mismatch repair"/>
    <property type="evidence" value="ECO:0007669"/>
    <property type="project" value="InterPro"/>
</dbReference>
<dbReference type="InterPro" id="IPR027417">
    <property type="entry name" value="P-loop_NTPase"/>
</dbReference>
<dbReference type="GO" id="GO:0032301">
    <property type="term" value="C:MutSalpha complex"/>
    <property type="evidence" value="ECO:0007669"/>
    <property type="project" value="TreeGrafter"/>
</dbReference>
<dbReference type="AlphaFoldDB" id="A0A132NT36"/>
<dbReference type="InterPro" id="IPR000432">
    <property type="entry name" value="DNA_mismatch_repair_MutS_C"/>
</dbReference>
<evidence type="ECO:0000256" key="1">
    <source>
        <dbReference type="ARBA" id="ARBA00006271"/>
    </source>
</evidence>
<comment type="similarity">
    <text evidence="1">Belongs to the DNA mismatch repair MutS family.</text>
</comment>
<evidence type="ECO:0000256" key="2">
    <source>
        <dbReference type="ARBA" id="ARBA00022741"/>
    </source>
</evidence>
<dbReference type="VEuPathDB" id="GiardiaDB:QR46_2765"/>
<dbReference type="PIRSF" id="PIRSF005813">
    <property type="entry name" value="MSH2"/>
    <property type="match status" value="1"/>
</dbReference>
<dbReference type="SUPFAM" id="SSF52540">
    <property type="entry name" value="P-loop containing nucleoside triphosphate hydrolases"/>
    <property type="match status" value="1"/>
</dbReference>
<dbReference type="GO" id="GO:0140664">
    <property type="term" value="F:ATP-dependent DNA damage sensor activity"/>
    <property type="evidence" value="ECO:0007669"/>
    <property type="project" value="InterPro"/>
</dbReference>
<dbReference type="InterPro" id="IPR045076">
    <property type="entry name" value="MutS"/>
</dbReference>
<comment type="caution">
    <text evidence="6">The sequence shown here is derived from an EMBL/GenBank/DDBJ whole genome shotgun (WGS) entry which is preliminary data.</text>
</comment>
<dbReference type="Gene3D" id="3.40.50.300">
    <property type="entry name" value="P-loop containing nucleotide triphosphate hydrolases"/>
    <property type="match status" value="1"/>
</dbReference>
<keyword evidence="3" id="KW-0067">ATP-binding</keyword>
<dbReference type="Gene3D" id="1.10.1420.10">
    <property type="match status" value="2"/>
</dbReference>
<dbReference type="Pfam" id="PF05190">
    <property type="entry name" value="MutS_IV"/>
    <property type="match status" value="1"/>
</dbReference>
<dbReference type="InterPro" id="IPR011184">
    <property type="entry name" value="DNA_mismatch_repair_Msh2"/>
</dbReference>
<sequence length="964" mass="106249">MEMEQQWASSALYGELMETLQDTSHLSSFKLFLVPSAGYLVIGDDVNTLRGIMHVTVHYWKGDNICDTEIPEATAVSIFGEAEIEKLVRTVLCSLKRGLDLFEEKDDGHFVRTRSGSPGNPYGFYELCPSLASTDTAVFAFIYVDHLSDISSNTVGGSRSGVASSESVNVYIVHTDCQTTIGGCILTDTPQLSNLSAQLCQLSIREAAIVEDAALEGVLVEQGLVYSTATETFKRSLEFDPDAASARIKRLLLLESQDAYASLLAQSRSANLVTRIPFSGAKHTAVSGTQVLVTCFLSLLENVNLESITEHSQNSTDAPSTCIGTFLFEVPAFSSTMLYTMADMSSLKIVDYQSSTRKTLYSILNKTVTQQGALQLLRWLRAPLTSLTTISYRHDIVQYLLGEQMSGPLHSSVRRLLRSCPPFSKTAFLLRAYARARQSSTAFSQLLDIYVFMRDTYDLIIDIFCGVNDVDSNSTETSVIALATKLQDLQMEALDFSQLIERTFDLESPYLLRNVDTLFADPGEIYLSPGYNEDLDILRKDLDTNNASIQSDYLDISENIKGCRLIFIPSQGYVIRAPKSSYARVSSRTDIVILENKASYVKFTTERLKNYSLQRMDAYNAYFSLQKEMEPEIIRNFAPFSQLLDRLGALLSEIDCLASFSYVSAGTLGETDNTMVWKWTRPRVSETGGLLRLVECKNPVLMSTIGAQSTVGNTIDFTSRILLLTGPNAGGKTTLLRSIGHCIVLAQIGCFVPCEVADIPIQKRLSVRLGTGDCLSKGYSTFMYEMVSMSHILSSLADASLVLVDELGRGTSTAEGFGISRGIVETLTQQPNCLALLSTHIVELPASFAGVSTVKPVHMLSKMVNNQLRLLYRMNDGIIESTYGLDIASSMGIPQDILDDARSIINLTPKHTFRECVVDKDYTSVLMELTGSLVSYQKGILTKEQLKAAHNRALEELHTVGQAN</sequence>
<dbReference type="Pfam" id="PF05192">
    <property type="entry name" value="MutS_III"/>
    <property type="match status" value="1"/>
</dbReference>
<evidence type="ECO:0000256" key="3">
    <source>
        <dbReference type="ARBA" id="ARBA00022840"/>
    </source>
</evidence>
<name>A0A132NT36_GIAIN</name>
<dbReference type="GO" id="GO:0030983">
    <property type="term" value="F:mismatched DNA binding"/>
    <property type="evidence" value="ECO:0007669"/>
    <property type="project" value="InterPro"/>
</dbReference>
<evidence type="ECO:0000313" key="6">
    <source>
        <dbReference type="EMBL" id="KWX13245.1"/>
    </source>
</evidence>
<accession>A0A132NT36</accession>
<reference evidence="6 7" key="1">
    <citation type="journal article" date="2015" name="Mol. Biochem. Parasitol.">
        <title>Identification of polymorphic genes for use in assemblage B genotyping assays through comparative genomics of multiple assemblage B Giardia duodenalis isolates.</title>
        <authorList>
            <person name="Wielinga C."/>
            <person name="Thompson R.C."/>
            <person name="Monis P."/>
            <person name="Ryan U."/>
        </authorList>
    </citation>
    <scope>NUCLEOTIDE SEQUENCE [LARGE SCALE GENOMIC DNA]</scope>
    <source>
        <strain evidence="6 7">BAH15c1</strain>
    </source>
</reference>
<evidence type="ECO:0000313" key="7">
    <source>
        <dbReference type="Proteomes" id="UP000070089"/>
    </source>
</evidence>
<gene>
    <name evidence="6" type="ORF">QR46_2765</name>
</gene>
<dbReference type="InterPro" id="IPR007861">
    <property type="entry name" value="DNA_mismatch_repair_MutS_clamp"/>
</dbReference>
<dbReference type="SMART" id="SM00533">
    <property type="entry name" value="MUTSd"/>
    <property type="match status" value="1"/>
</dbReference>
<evidence type="ECO:0000256" key="4">
    <source>
        <dbReference type="ARBA" id="ARBA00023125"/>
    </source>
</evidence>
<dbReference type="SUPFAM" id="SSF48334">
    <property type="entry name" value="DNA repair protein MutS, domain III"/>
    <property type="match status" value="1"/>
</dbReference>
<dbReference type="GO" id="GO:0005524">
    <property type="term" value="F:ATP binding"/>
    <property type="evidence" value="ECO:0007669"/>
    <property type="project" value="UniProtKB-KW"/>
</dbReference>
<evidence type="ECO:0000259" key="5">
    <source>
        <dbReference type="PROSITE" id="PS00486"/>
    </source>
</evidence>
<dbReference type="InterPro" id="IPR007696">
    <property type="entry name" value="DNA_mismatch_repair_MutS_core"/>
</dbReference>
<dbReference type="Proteomes" id="UP000070089">
    <property type="component" value="Unassembled WGS sequence"/>
</dbReference>
<dbReference type="Pfam" id="PF00488">
    <property type="entry name" value="MutS_V"/>
    <property type="match status" value="1"/>
</dbReference>
<keyword evidence="4" id="KW-0238">DNA-binding</keyword>
<dbReference type="InterPro" id="IPR036187">
    <property type="entry name" value="DNA_mismatch_repair_MutS_sf"/>
</dbReference>
<keyword evidence="2" id="KW-0547">Nucleotide-binding</keyword>
<proteinExistence type="inferred from homology"/>
<organism evidence="6 7">
    <name type="scientific">Giardia duodenalis assemblage B</name>
    <dbReference type="NCBI Taxonomy" id="1394984"/>
    <lineage>
        <taxon>Eukaryota</taxon>
        <taxon>Metamonada</taxon>
        <taxon>Diplomonadida</taxon>
        <taxon>Hexamitidae</taxon>
        <taxon>Giardiinae</taxon>
        <taxon>Giardia</taxon>
    </lineage>
</organism>
<protein>
    <submittedName>
        <fullName evidence="6">Msh2-like protein</fullName>
    </submittedName>
</protein>
<dbReference type="PANTHER" id="PTHR11361:SF148">
    <property type="entry name" value="DNA MISMATCH REPAIR PROTEIN MSH6"/>
    <property type="match status" value="1"/>
</dbReference>